<keyword evidence="2" id="KW-1185">Reference proteome</keyword>
<sequence>MALWGKLMEAGKAAIVAAKRVFEEQPEYTEYKNRAAEYALLWSYYNNSMFDRVSNAWSAYKAKYNLYRNIRMIYNPTKRLVDFYAGVVYPGALSEDGRALPDGVPVAIPFSSDTPTELVQAIAQFWAWNNWQSRKSVIVRYGAALGSVLIELIDDIERGKITSEIVWPGYVKSLELDAAGNIKGYVIEYTAKDEAGSYQYRKEVDKGSFRYFRDDRPYDYGFGAEIENPYGFVPAVWIRHCDTGSDHGSPAIAGSLGKIDELNNLVSHIHDQVHKVIGAPLVLWTDGNVNNLFGAKKRGSTNDFDEPASEQESLLMLKGPKDGKVDSLAGNLDLSAANIYIDKLLAEIEQDHPELIFYRELRSMSQVTGPAASRLVGDVASRVQEVQANYDQACISLFRMACAMAGFRANSGAWGRSLTRQQQKFLPFSLESYQRGELDMSIMPRPLLTPTRLEQAQEKQAIWQGVNLAVQAGAPLEFVLRGEGWTDEELAQLGQDRVEQIKRDQLLAQEDIVPGVEQ</sequence>
<evidence type="ECO:0000313" key="1">
    <source>
        <dbReference type="EMBL" id="PZW19701.1"/>
    </source>
</evidence>
<dbReference type="EMBL" id="QKUF01000044">
    <property type="protein sequence ID" value="PZW19701.1"/>
    <property type="molecule type" value="Genomic_DNA"/>
</dbReference>
<gene>
    <name evidence="1" type="ORF">EI42_06010</name>
</gene>
<evidence type="ECO:0008006" key="3">
    <source>
        <dbReference type="Google" id="ProtNLM"/>
    </source>
</evidence>
<proteinExistence type="predicted"/>
<comment type="caution">
    <text evidence="1">The sequence shown here is derived from an EMBL/GenBank/DDBJ whole genome shotgun (WGS) entry which is preliminary data.</text>
</comment>
<reference evidence="1 2" key="1">
    <citation type="submission" date="2018-06" db="EMBL/GenBank/DDBJ databases">
        <title>Genomic Encyclopedia of Archaeal and Bacterial Type Strains, Phase II (KMG-II): from individual species to whole genera.</title>
        <authorList>
            <person name="Goeker M."/>
        </authorList>
    </citation>
    <scope>NUCLEOTIDE SEQUENCE [LARGE SCALE GENOMIC DNA]</scope>
    <source>
        <strain evidence="1 2">ATCC BAA-1881</strain>
    </source>
</reference>
<protein>
    <recommendedName>
        <fullName evidence="3">SPP1 Gp6-like portal protein</fullName>
    </recommendedName>
</protein>
<organism evidence="1 2">
    <name type="scientific">Thermosporothrix hazakensis</name>
    <dbReference type="NCBI Taxonomy" id="644383"/>
    <lineage>
        <taxon>Bacteria</taxon>
        <taxon>Bacillati</taxon>
        <taxon>Chloroflexota</taxon>
        <taxon>Ktedonobacteria</taxon>
        <taxon>Ktedonobacterales</taxon>
        <taxon>Thermosporotrichaceae</taxon>
        <taxon>Thermosporothrix</taxon>
    </lineage>
</organism>
<evidence type="ECO:0000313" key="2">
    <source>
        <dbReference type="Proteomes" id="UP000248806"/>
    </source>
</evidence>
<accession>A0A326TT36</accession>
<dbReference type="RefSeq" id="WP_111326228.1">
    <property type="nucleotide sequence ID" value="NZ_QKUF01000044.1"/>
</dbReference>
<dbReference type="AlphaFoldDB" id="A0A326TT36"/>
<dbReference type="Proteomes" id="UP000248806">
    <property type="component" value="Unassembled WGS sequence"/>
</dbReference>
<name>A0A326TT36_THEHA</name>